<dbReference type="EMBL" id="JBFRYB010000001">
    <property type="protein sequence ID" value="MEX1664113.1"/>
    <property type="molecule type" value="Genomic_DNA"/>
</dbReference>
<evidence type="ECO:0000313" key="1">
    <source>
        <dbReference type="EMBL" id="MEX1664113.1"/>
    </source>
</evidence>
<organism evidence="1 2">
    <name type="scientific">Zhongshania arctica</name>
    <dbReference type="NCBI Taxonomy" id="3238302"/>
    <lineage>
        <taxon>Bacteria</taxon>
        <taxon>Pseudomonadati</taxon>
        <taxon>Pseudomonadota</taxon>
        <taxon>Gammaproteobacteria</taxon>
        <taxon>Cellvibrionales</taxon>
        <taxon>Spongiibacteraceae</taxon>
        <taxon>Zhongshania</taxon>
    </lineage>
</organism>
<name>A0ABV3TR96_9GAMM</name>
<dbReference type="Proteomes" id="UP001557484">
    <property type="component" value="Unassembled WGS sequence"/>
</dbReference>
<keyword evidence="2" id="KW-1185">Reference proteome</keyword>
<protein>
    <submittedName>
        <fullName evidence="1">DUF3465 domain-containing protein</fullName>
    </submittedName>
</protein>
<accession>A0ABV3TR96</accession>
<comment type="caution">
    <text evidence="1">The sequence shown here is derived from an EMBL/GenBank/DDBJ whole genome shotgun (WGS) entry which is preliminary data.</text>
</comment>
<dbReference type="InterPro" id="IPR021856">
    <property type="entry name" value="DUF3465"/>
</dbReference>
<dbReference type="RefSeq" id="WP_368374239.1">
    <property type="nucleotide sequence ID" value="NZ_JBFRYB010000001.1"/>
</dbReference>
<dbReference type="Pfam" id="PF11948">
    <property type="entry name" value="DUF3465"/>
    <property type="match status" value="1"/>
</dbReference>
<reference evidence="1 2" key="1">
    <citation type="journal article" date="2011" name="Int. J. Syst. Evol. Microbiol.">
        <title>Zhongshania antarctica gen. nov., sp. nov. and Zhongshania guokunii sp. nov., gammaproteobacteria respectively isolated from coastal attached (fast) ice and surface seawater of the Antarctic.</title>
        <authorList>
            <person name="Li H.J."/>
            <person name="Zhang X.Y."/>
            <person name="Chen C.X."/>
            <person name="Zhang Y.J."/>
            <person name="Gao Z.M."/>
            <person name="Yu Y."/>
            <person name="Chen X.L."/>
            <person name="Chen B."/>
            <person name="Zhang Y.Z."/>
        </authorList>
    </citation>
    <scope>NUCLEOTIDE SEQUENCE [LARGE SCALE GENOMIC DNA]</scope>
    <source>
        <strain evidence="1 2">R06B22</strain>
    </source>
</reference>
<gene>
    <name evidence="1" type="ORF">AB4875_01370</name>
</gene>
<sequence>MKKWILTALLVTGVYTAYQQNPQFLDKLKPALPAELALEHNGATADGSRISAAYSHQLSDIQVGGSGRVIKVLPDDTKGSRHQKFILKLASGQTLLVAHNIDLAPRLPDLQIGDSVAFYGEYEWNKLGGVLHWTHHDPAGRHIGGWLEYRGRRYQ</sequence>
<evidence type="ECO:0000313" key="2">
    <source>
        <dbReference type="Proteomes" id="UP001557484"/>
    </source>
</evidence>
<proteinExistence type="predicted"/>